<dbReference type="AlphaFoldDB" id="A0A0P0Z3K5"/>
<dbReference type="Pfam" id="PF03480">
    <property type="entry name" value="DctP"/>
    <property type="match status" value="1"/>
</dbReference>
<evidence type="ECO:0000256" key="1">
    <source>
        <dbReference type="ARBA" id="ARBA00022729"/>
    </source>
</evidence>
<dbReference type="EMBL" id="LC066377">
    <property type="protein sequence ID" value="BAT28590.1"/>
    <property type="molecule type" value="Genomic_DNA"/>
</dbReference>
<name>A0A0P0Z3K5_9HYPH</name>
<dbReference type="InterPro" id="IPR038404">
    <property type="entry name" value="TRAP_DctP_sf"/>
</dbReference>
<evidence type="ECO:0000256" key="2">
    <source>
        <dbReference type="SAM" id="SignalP"/>
    </source>
</evidence>
<dbReference type="InterPro" id="IPR018389">
    <property type="entry name" value="DctP_fam"/>
</dbReference>
<reference evidence="3" key="1">
    <citation type="journal article" date="2015" name="Proc. Natl. Acad. Sci. U.S.A.">
        <title>Bacterial clade with the ribosomal RNA operon on a small plasmid rather than the chromosome.</title>
        <authorList>
            <person name="Anda M."/>
            <person name="Ohtsubo Y."/>
            <person name="Okubo T."/>
            <person name="Sugawara M."/>
            <person name="Nagata Y."/>
            <person name="Tsuda M."/>
            <person name="Minamisawa K."/>
            <person name="Mitsui H."/>
        </authorList>
    </citation>
    <scope>NUCLEOTIDE SEQUENCE</scope>
    <source>
        <strain evidence="3">JCM 14755</strain>
    </source>
</reference>
<sequence>MTIRRTILLAGLALLAGTQMARAEVSAVFGGADPLEGVYDRQNRHFVELVNERGKDEIELQFIRGEQLGNDVQVIEQVMTGAVQFYGDDLSFFANWVPELNIASWGFLFRDNAHVQAFIDSPIFTDAVEKLRTEEGIRVLAAAPGQVRVLVATRPIANLDDLAGLKMRVPEIRTYLTLWETLGTAPARVAWGETFLGLSTGVVEGAEGGISSLYGAKFHEAARHVVRTDHVRIIAQISVNEAWFQSQTPEIQELLTKAAQDAVRWQTETVTAEQAQTLEKMAAEGATVTEIDVAPLRERSEVAVQKLEEEGFWPKGLWAQVQALN</sequence>
<protein>
    <submittedName>
        <fullName evidence="3">TRAP dicarboxylate transporter, DctP subunit</fullName>
    </submittedName>
</protein>
<feature type="chain" id="PRO_5006058056" evidence="2">
    <location>
        <begin position="24"/>
        <end position="325"/>
    </location>
</feature>
<dbReference type="PANTHER" id="PTHR33376">
    <property type="match status" value="1"/>
</dbReference>
<feature type="signal peptide" evidence="2">
    <location>
        <begin position="1"/>
        <end position="23"/>
    </location>
</feature>
<accession>A0A0P0Z3K5</accession>
<organism evidence="3">
    <name type="scientific">Aureimonas frigidaquae</name>
    <dbReference type="NCBI Taxonomy" id="424757"/>
    <lineage>
        <taxon>Bacteria</taxon>
        <taxon>Pseudomonadati</taxon>
        <taxon>Pseudomonadota</taxon>
        <taxon>Alphaproteobacteria</taxon>
        <taxon>Hyphomicrobiales</taxon>
        <taxon>Aurantimonadaceae</taxon>
        <taxon>Aureimonas</taxon>
    </lineage>
</organism>
<dbReference type="CDD" id="cd13603">
    <property type="entry name" value="PBP2_TRAP_Siap_TeaA_like"/>
    <property type="match status" value="1"/>
</dbReference>
<keyword evidence="1 2" id="KW-0732">Signal</keyword>
<dbReference type="RefSeq" id="WP_244490668.1">
    <property type="nucleotide sequence ID" value="NZ_BBWR01000002.1"/>
</dbReference>
<dbReference type="Gene3D" id="3.40.190.170">
    <property type="entry name" value="Bacterial extracellular solute-binding protein, family 7"/>
    <property type="match status" value="1"/>
</dbReference>
<dbReference type="PANTHER" id="PTHR33376:SF4">
    <property type="entry name" value="SIALIC ACID-BINDING PERIPLASMIC PROTEIN SIAP"/>
    <property type="match status" value="1"/>
</dbReference>
<dbReference type="GO" id="GO:0055085">
    <property type="term" value="P:transmembrane transport"/>
    <property type="evidence" value="ECO:0007669"/>
    <property type="project" value="InterPro"/>
</dbReference>
<evidence type="ECO:0000313" key="3">
    <source>
        <dbReference type="EMBL" id="BAT28590.1"/>
    </source>
</evidence>
<dbReference type="NCBIfam" id="NF037995">
    <property type="entry name" value="TRAP_S1"/>
    <property type="match status" value="1"/>
</dbReference>
<proteinExistence type="predicted"/>